<name>G0J4L3_CYCMS</name>
<accession>G0J4L3</accession>
<dbReference type="STRING" id="880070.Cycma_0906"/>
<dbReference type="HOGENOM" id="CLU_3396106_0_0_10"/>
<keyword evidence="2" id="KW-1185">Reference proteome</keyword>
<evidence type="ECO:0000313" key="2">
    <source>
        <dbReference type="Proteomes" id="UP000001635"/>
    </source>
</evidence>
<protein>
    <submittedName>
        <fullName evidence="1">Uncharacterized protein</fullName>
    </submittedName>
</protein>
<sequence length="31" mass="3547">MIDCLLLITNVNLASLLRSNRNNEKLYELGI</sequence>
<reference evidence="2" key="1">
    <citation type="submission" date="2011-07" db="EMBL/GenBank/DDBJ databases">
        <title>The complete genome of Cyclobacterium marinum DSM 745.</title>
        <authorList>
            <person name="Lucas S."/>
            <person name="Han J."/>
            <person name="Lapidus A."/>
            <person name="Bruce D."/>
            <person name="Goodwin L."/>
            <person name="Pitluck S."/>
            <person name="Peters L."/>
            <person name="Kyrpides N."/>
            <person name="Mavromatis K."/>
            <person name="Ivanova N."/>
            <person name="Ovchinnikova G."/>
            <person name="Chertkov O."/>
            <person name="Detter J.C."/>
            <person name="Tapia R."/>
            <person name="Han C."/>
            <person name="Land M."/>
            <person name="Hauser L."/>
            <person name="Markowitz V."/>
            <person name="Cheng J.-F."/>
            <person name="Hugenholtz P."/>
            <person name="Woyke T."/>
            <person name="Wu D."/>
            <person name="Tindall B."/>
            <person name="Schuetze A."/>
            <person name="Brambilla E."/>
            <person name="Klenk H.-P."/>
            <person name="Eisen J.A."/>
        </authorList>
    </citation>
    <scope>NUCLEOTIDE SEQUENCE [LARGE SCALE GENOMIC DNA]</scope>
    <source>
        <strain evidence="2">ATCC 25205 / DSM 745 / LMG 13164 / NCIMB 1802</strain>
    </source>
</reference>
<dbReference type="EMBL" id="CP002955">
    <property type="protein sequence ID" value="AEL24678.1"/>
    <property type="molecule type" value="Genomic_DNA"/>
</dbReference>
<gene>
    <name evidence="1" type="ordered locus">Cycma_0906</name>
</gene>
<dbReference type="KEGG" id="cmr:Cycma_0906"/>
<dbReference type="Proteomes" id="UP000001635">
    <property type="component" value="Chromosome"/>
</dbReference>
<dbReference type="AlphaFoldDB" id="G0J4L3"/>
<organism evidence="1 2">
    <name type="scientific">Cyclobacterium marinum (strain ATCC 25205 / DSM 745 / LMG 13164 / NCIMB 1802)</name>
    <name type="common">Flectobacillus marinus</name>
    <dbReference type="NCBI Taxonomy" id="880070"/>
    <lineage>
        <taxon>Bacteria</taxon>
        <taxon>Pseudomonadati</taxon>
        <taxon>Bacteroidota</taxon>
        <taxon>Cytophagia</taxon>
        <taxon>Cytophagales</taxon>
        <taxon>Cyclobacteriaceae</taxon>
        <taxon>Cyclobacterium</taxon>
    </lineage>
</organism>
<proteinExistence type="predicted"/>
<evidence type="ECO:0000313" key="1">
    <source>
        <dbReference type="EMBL" id="AEL24678.1"/>
    </source>
</evidence>